<evidence type="ECO:0000256" key="1">
    <source>
        <dbReference type="ARBA" id="ARBA00009312"/>
    </source>
</evidence>
<accession>A0ABQ7J6E9</accession>
<dbReference type="PROSITE" id="PS00578">
    <property type="entry name" value="RIBOSOMAL_S6E"/>
    <property type="match status" value="1"/>
</dbReference>
<dbReference type="Pfam" id="PF01092">
    <property type="entry name" value="Ribosomal_S6e"/>
    <property type="match status" value="2"/>
</dbReference>
<comment type="caution">
    <text evidence="4">The sequence shown here is derived from an EMBL/GenBank/DDBJ whole genome shotgun (WGS) entry which is preliminary data.</text>
</comment>
<name>A0ABQ7J6E9_9APIC</name>
<reference evidence="4 5" key="1">
    <citation type="journal article" date="2020" name="bioRxiv">
        <title>Metabolic contributions of an alphaproteobacterial endosymbiont in the apicomplexan Cardiosporidium cionae.</title>
        <authorList>
            <person name="Hunter E.S."/>
            <person name="Paight C.J."/>
            <person name="Lane C.E."/>
        </authorList>
    </citation>
    <scope>NUCLEOTIDE SEQUENCE [LARGE SCALE GENOMIC DNA]</scope>
    <source>
        <strain evidence="4">ESH_2018</strain>
    </source>
</reference>
<keyword evidence="5" id="KW-1185">Reference proteome</keyword>
<sequence>PQSFKFFCYLFSEILHSSSVCLRTFDSGVIALCYFFALIRYIRIILTYCSASSLFPPFPTSKDFGFLIQLKKNYHFHLSLLSDWTGLQKQIEIDEEIKLFPFYEKRIGAEVPGDSLGKDYVGTIFRIAGGSDKSGFPMMQGIITSGRVRLLFRDMPPRNRARGLHLTGNAVTGAKNPSPSAALAAAKSRQASACLHRTKHFRPQKQGQMKRKSIRGCIVGPDLAVLNLCLTKKGPQTIEGITDSSLPRRLGPKRASNIRKLFNLDKKDDVRQYVIKRKVLRGDKVKEKAPKIQRLITATRLQRKRRERAIVKKRIGITKKNEKEYFEKFGKAKVLAKI</sequence>
<dbReference type="PANTHER" id="PTHR11502">
    <property type="entry name" value="40S RIBOSOMAL PROTEIN S6"/>
    <property type="match status" value="1"/>
</dbReference>
<protein>
    <submittedName>
        <fullName evidence="4">Ribosomal protein RPS6</fullName>
    </submittedName>
</protein>
<organism evidence="4 5">
    <name type="scientific">Cardiosporidium cionae</name>
    <dbReference type="NCBI Taxonomy" id="476202"/>
    <lineage>
        <taxon>Eukaryota</taxon>
        <taxon>Sar</taxon>
        <taxon>Alveolata</taxon>
        <taxon>Apicomplexa</taxon>
        <taxon>Aconoidasida</taxon>
        <taxon>Nephromycida</taxon>
        <taxon>Cardiosporidium</taxon>
    </lineage>
</organism>
<keyword evidence="2 4" id="KW-0689">Ribosomal protein</keyword>
<proteinExistence type="inferred from homology"/>
<keyword evidence="3" id="KW-0687">Ribonucleoprotein</keyword>
<feature type="non-terminal residue" evidence="4">
    <location>
        <position position="1"/>
    </location>
</feature>
<dbReference type="GO" id="GO:0005840">
    <property type="term" value="C:ribosome"/>
    <property type="evidence" value="ECO:0007669"/>
    <property type="project" value="UniProtKB-KW"/>
</dbReference>
<dbReference type="SMART" id="SM01405">
    <property type="entry name" value="Ribosomal_S6e"/>
    <property type="match status" value="1"/>
</dbReference>
<evidence type="ECO:0000313" key="4">
    <source>
        <dbReference type="EMBL" id="KAF8819567.1"/>
    </source>
</evidence>
<evidence type="ECO:0000256" key="2">
    <source>
        <dbReference type="ARBA" id="ARBA00022980"/>
    </source>
</evidence>
<dbReference type="EMBL" id="JADAQX010000691">
    <property type="protein sequence ID" value="KAF8819567.1"/>
    <property type="molecule type" value="Genomic_DNA"/>
</dbReference>
<dbReference type="InterPro" id="IPR018282">
    <property type="entry name" value="Ribosomal_eS6_CS"/>
</dbReference>
<dbReference type="Gene3D" id="1.20.5.2650">
    <property type="match status" value="1"/>
</dbReference>
<evidence type="ECO:0000313" key="5">
    <source>
        <dbReference type="Proteomes" id="UP000823046"/>
    </source>
</evidence>
<evidence type="ECO:0000256" key="3">
    <source>
        <dbReference type="ARBA" id="ARBA00023274"/>
    </source>
</evidence>
<gene>
    <name evidence="4" type="primary">RPS6</name>
    <name evidence="4" type="ORF">IE077_000827</name>
</gene>
<dbReference type="Proteomes" id="UP000823046">
    <property type="component" value="Unassembled WGS sequence"/>
</dbReference>
<dbReference type="InterPro" id="IPR001377">
    <property type="entry name" value="Ribosomal_eS6"/>
</dbReference>
<comment type="similarity">
    <text evidence="1">Belongs to the eukaryotic ribosomal protein eS6 family.</text>
</comment>